<dbReference type="SUPFAM" id="SSF109604">
    <property type="entry name" value="HD-domain/PDEase-like"/>
    <property type="match status" value="1"/>
</dbReference>
<dbReference type="EMBL" id="KC811136">
    <property type="protein sequence ID" value="AGQ19586.1"/>
    <property type="molecule type" value="Genomic_DNA"/>
</dbReference>
<dbReference type="FunFam" id="1.10.3210.10:FF:000001">
    <property type="entry name" value="GTP pyrophosphokinase RelA"/>
    <property type="match status" value="1"/>
</dbReference>
<dbReference type="PANTHER" id="PTHR21262">
    <property type="entry name" value="GUANOSINE-3',5'-BIS DIPHOSPHATE 3'-PYROPHOSPHOHYDROLASE"/>
    <property type="match status" value="1"/>
</dbReference>
<evidence type="ECO:0000313" key="6">
    <source>
        <dbReference type="EMBL" id="AGQ19586.1"/>
    </source>
</evidence>
<comment type="pathway">
    <text evidence="1">Purine metabolism.</text>
</comment>
<dbReference type="Pfam" id="PF13291">
    <property type="entry name" value="ACT_4"/>
    <property type="match status" value="1"/>
</dbReference>
<dbReference type="PROSITE" id="PS51671">
    <property type="entry name" value="ACT"/>
    <property type="match status" value="1"/>
</dbReference>
<dbReference type="PANTHER" id="PTHR21262:SF31">
    <property type="entry name" value="GTP PYROPHOSPHOKINASE"/>
    <property type="match status" value="1"/>
</dbReference>
<dbReference type="Pfam" id="PF02824">
    <property type="entry name" value="TGS"/>
    <property type="match status" value="1"/>
</dbReference>
<dbReference type="Pfam" id="PF04607">
    <property type="entry name" value="RelA_SpoT"/>
    <property type="match status" value="1"/>
</dbReference>
<dbReference type="InterPro" id="IPR007685">
    <property type="entry name" value="RelA_SpoT"/>
</dbReference>
<dbReference type="SMART" id="SM00954">
    <property type="entry name" value="RelA_SpoT"/>
    <property type="match status" value="1"/>
</dbReference>
<comment type="function">
    <text evidence="2">In eubacteria ppGpp (guanosine 3'-diphosphate 5'-diphosphate) is a mediator of the stringent response that coordinates a variety of cellular activities in response to changes in nutritional abundance.</text>
</comment>
<dbReference type="FunFam" id="3.10.20.30:FF:000002">
    <property type="entry name" value="GTP pyrophosphokinase (RelA/SpoT)"/>
    <property type="match status" value="1"/>
</dbReference>
<dbReference type="InterPro" id="IPR004095">
    <property type="entry name" value="TGS"/>
</dbReference>
<sequence>MAKLTEKNVIDSLLNEVLENYDESEHSLLNEAFLYASEGHKHQKRKSGESYITHPLQVAHYLSKLNLDTETIIAAFLHDLIEDTDVTYNDIKKKFGIEVADIVDGVTKLDKINYNSKEEAKADAIRKMVIAMSKDIRVLILKLADRLHNIETIKYHTDWKQEKIANETLYVYAPLAHRLGLQSIKHTLEDVSFKILFDKQNKEIQDQISQTHPDRKNQINDAVNIIETLLSDNSISADVFGRPKHNYSIYKKIVNNGLTFSEINDLVGIRIITDDVKNCYTILGLIHANFQPVLGRFKDFISMPKFNLYQSLHTTVLTSNGNKMEIQIRTHDMHYRAEYGVAAHWKYKEKPSNDLQEWTSELSEMSTEYPDPNEFLKHMKLDLYENEVFCLTPEGDVLSLPQGSTPVDFAFAIHTQVGEKLIGAKVNGKLVNLSNELKSGDTVEILTSKDKSKGPSRDWLNIVKTTRARSKIRQWYQKQLKDEDIQKGKTVLNTWLDEHSEVLEAKSKDQIIHELLSDMKLPNVETLYQSLGNGNTGVNIVGNKILKLVFPGDISIDEDLYSPEIKSDSKTDMIIVEGYDDIQVRIAKCCVPVPGDDIIGFVTISNGIAIHRSDCLNVRIDLEKGERIVDVNWGYTPNTGTIVWMEIEAIDRPYLLRDATIAISDNGGNILVAKSVTNSKRIVSLIFQLEISDSDQFESILKDAKNIENVFDASRIFPGKS</sequence>
<dbReference type="GO" id="GO:0005886">
    <property type="term" value="C:plasma membrane"/>
    <property type="evidence" value="ECO:0007669"/>
    <property type="project" value="TreeGrafter"/>
</dbReference>
<organism evidence="6">
    <name type="scientific">Candidatus Actinomarina minuta</name>
    <dbReference type="NCBI Taxonomy" id="1389454"/>
    <lineage>
        <taxon>Bacteria</taxon>
        <taxon>Bacillati</taxon>
        <taxon>Actinomycetota</taxon>
        <taxon>Actinomycetes</taxon>
        <taxon>Candidatus Actinomarinidae</taxon>
        <taxon>Candidatus Actinomarinales</taxon>
        <taxon>Candidatus Actinomarineae</taxon>
        <taxon>Candidatus Actinomarinaceae</taxon>
        <taxon>Candidatus Actinomarina</taxon>
    </lineage>
</organism>
<accession>S5DL41</accession>
<evidence type="ECO:0000256" key="1">
    <source>
        <dbReference type="ARBA" id="ARBA00025704"/>
    </source>
</evidence>
<evidence type="ECO:0000259" key="5">
    <source>
        <dbReference type="PROSITE" id="PS51880"/>
    </source>
</evidence>
<reference evidence="6" key="1">
    <citation type="journal article" date="2013" name="Sci. Rep.">
        <title>Metagenomics uncovers a new group of low GC and ultra-small marine Actinobacteria.</title>
        <authorList>
            <person name="Ghai R."/>
            <person name="Mizuno C.M."/>
            <person name="Picazo A."/>
            <person name="Camacho A."/>
            <person name="Rodriguez-Valera F."/>
        </authorList>
    </citation>
    <scope>NUCLEOTIDE SEQUENCE</scope>
</reference>
<dbReference type="InterPro" id="IPR003607">
    <property type="entry name" value="HD/PDEase_dom"/>
</dbReference>
<dbReference type="InterPro" id="IPR006674">
    <property type="entry name" value="HD_domain"/>
</dbReference>
<dbReference type="InterPro" id="IPR012675">
    <property type="entry name" value="Beta-grasp_dom_sf"/>
</dbReference>
<dbReference type="GO" id="GO:0016787">
    <property type="term" value="F:hydrolase activity"/>
    <property type="evidence" value="ECO:0007669"/>
    <property type="project" value="UniProtKB-KW"/>
</dbReference>
<dbReference type="InterPro" id="IPR033655">
    <property type="entry name" value="TGS_RelA/SpoT"/>
</dbReference>
<dbReference type="PROSITE" id="PS51880">
    <property type="entry name" value="TGS"/>
    <property type="match status" value="1"/>
</dbReference>
<dbReference type="SMART" id="SM00471">
    <property type="entry name" value="HDc"/>
    <property type="match status" value="1"/>
</dbReference>
<feature type="domain" description="TGS" evidence="5">
    <location>
        <begin position="382"/>
        <end position="447"/>
    </location>
</feature>
<dbReference type="CDD" id="cd04876">
    <property type="entry name" value="ACT_RelA-SpoT"/>
    <property type="match status" value="1"/>
</dbReference>
<dbReference type="Gene3D" id="1.10.3210.10">
    <property type="entry name" value="Hypothetical protein af1432"/>
    <property type="match status" value="1"/>
</dbReference>
<dbReference type="InterPro" id="IPR002912">
    <property type="entry name" value="ACT_dom"/>
</dbReference>
<evidence type="ECO:0000259" key="3">
    <source>
        <dbReference type="PROSITE" id="PS51671"/>
    </source>
</evidence>
<keyword evidence="6" id="KW-0378">Hydrolase</keyword>
<feature type="domain" description="HD" evidence="4">
    <location>
        <begin position="51"/>
        <end position="150"/>
    </location>
</feature>
<dbReference type="InterPro" id="IPR004811">
    <property type="entry name" value="RelA/Spo_fam"/>
</dbReference>
<proteinExistence type="inferred from homology"/>
<dbReference type="Gene3D" id="3.30.460.10">
    <property type="entry name" value="Beta Polymerase, domain 2"/>
    <property type="match status" value="1"/>
</dbReference>
<dbReference type="Pfam" id="PF13328">
    <property type="entry name" value="HD_4"/>
    <property type="match status" value="1"/>
</dbReference>
<dbReference type="SUPFAM" id="SSF81301">
    <property type="entry name" value="Nucleotidyltransferase"/>
    <property type="match status" value="1"/>
</dbReference>
<dbReference type="CDD" id="cd00077">
    <property type="entry name" value="HDc"/>
    <property type="match status" value="1"/>
</dbReference>
<comment type="similarity">
    <text evidence="2">Belongs to the relA/spoT family.</text>
</comment>
<dbReference type="GO" id="GO:0015969">
    <property type="term" value="P:guanosine tetraphosphate metabolic process"/>
    <property type="evidence" value="ECO:0007669"/>
    <property type="project" value="InterPro"/>
</dbReference>
<dbReference type="FunFam" id="3.30.460.10:FF:000001">
    <property type="entry name" value="GTP pyrophosphokinase RelA"/>
    <property type="match status" value="1"/>
</dbReference>
<protein>
    <submittedName>
        <fullName evidence="6">Guanosine polyphosphate pyrophosphohydrolases/synthetases</fullName>
    </submittedName>
</protein>
<dbReference type="Gene3D" id="3.30.70.260">
    <property type="match status" value="1"/>
</dbReference>
<dbReference type="InterPro" id="IPR043519">
    <property type="entry name" value="NT_sf"/>
</dbReference>
<dbReference type="NCBIfam" id="TIGR00691">
    <property type="entry name" value="spoT_relA"/>
    <property type="match status" value="1"/>
</dbReference>
<dbReference type="CDD" id="cd01668">
    <property type="entry name" value="TGS_RSH"/>
    <property type="match status" value="1"/>
</dbReference>
<evidence type="ECO:0000256" key="2">
    <source>
        <dbReference type="RuleBase" id="RU003847"/>
    </source>
</evidence>
<dbReference type="InterPro" id="IPR012676">
    <property type="entry name" value="TGS-like"/>
</dbReference>
<evidence type="ECO:0000259" key="4">
    <source>
        <dbReference type="PROSITE" id="PS51831"/>
    </source>
</evidence>
<dbReference type="SUPFAM" id="SSF81271">
    <property type="entry name" value="TGS-like"/>
    <property type="match status" value="1"/>
</dbReference>
<feature type="domain" description="ACT" evidence="3">
    <location>
        <begin position="644"/>
        <end position="718"/>
    </location>
</feature>
<dbReference type="CDD" id="cd05399">
    <property type="entry name" value="NT_Rel-Spo_like"/>
    <property type="match status" value="1"/>
</dbReference>
<name>S5DL41_9ACTN</name>
<dbReference type="AlphaFoldDB" id="S5DL41"/>
<dbReference type="PROSITE" id="PS51831">
    <property type="entry name" value="HD"/>
    <property type="match status" value="1"/>
</dbReference>
<dbReference type="Gene3D" id="3.10.20.30">
    <property type="match status" value="1"/>
</dbReference>